<keyword evidence="1" id="KW-0812">Transmembrane</keyword>
<keyword evidence="3" id="KW-1185">Reference proteome</keyword>
<sequence>MTDKNNDEFQKFLPNEGLESPPIVYEVPSEVETPYQEKIPSGYDPMSEIELRGRAYRGLSGGRIPWWVLITGWFIFGFVAFAFLIPIVSAFITSGFSTALVMLLPALLIGCIPLMILWRGTSAKLSNKNKNRR</sequence>
<feature type="transmembrane region" description="Helical" evidence="1">
    <location>
        <begin position="64"/>
        <end position="92"/>
    </location>
</feature>
<keyword evidence="1" id="KW-1133">Transmembrane helix</keyword>
<dbReference type="AlphaFoldDB" id="A0A1Z4M0G4"/>
<dbReference type="EMBL" id="AP018227">
    <property type="protein sequence ID" value="BAY86937.1"/>
    <property type="molecule type" value="Genomic_DNA"/>
</dbReference>
<name>A0A1Z4M0G4_9CYAN</name>
<gene>
    <name evidence="2" type="ORF">NIES267_64480</name>
</gene>
<evidence type="ECO:0000313" key="2">
    <source>
        <dbReference type="EMBL" id="BAY86937.1"/>
    </source>
</evidence>
<dbReference type="OrthoDB" id="514559at2"/>
<evidence type="ECO:0000256" key="1">
    <source>
        <dbReference type="SAM" id="Phobius"/>
    </source>
</evidence>
<reference evidence="2 3" key="1">
    <citation type="submission" date="2017-06" db="EMBL/GenBank/DDBJ databases">
        <title>Genome sequencing of cyanobaciteial culture collection at National Institute for Environmental Studies (NIES).</title>
        <authorList>
            <person name="Hirose Y."/>
            <person name="Shimura Y."/>
            <person name="Fujisawa T."/>
            <person name="Nakamura Y."/>
            <person name="Kawachi M."/>
        </authorList>
    </citation>
    <scope>NUCLEOTIDE SEQUENCE [LARGE SCALE GENOMIC DNA]</scope>
    <source>
        <strain evidence="2 3">NIES-267</strain>
    </source>
</reference>
<organism evidence="2 3">
    <name type="scientific">Calothrix parasitica NIES-267</name>
    <dbReference type="NCBI Taxonomy" id="1973488"/>
    <lineage>
        <taxon>Bacteria</taxon>
        <taxon>Bacillati</taxon>
        <taxon>Cyanobacteriota</taxon>
        <taxon>Cyanophyceae</taxon>
        <taxon>Nostocales</taxon>
        <taxon>Calotrichaceae</taxon>
        <taxon>Calothrix</taxon>
    </lineage>
</organism>
<feature type="transmembrane region" description="Helical" evidence="1">
    <location>
        <begin position="98"/>
        <end position="118"/>
    </location>
</feature>
<accession>A0A1Z4M0G4</accession>
<keyword evidence="1" id="KW-0472">Membrane</keyword>
<dbReference type="Proteomes" id="UP000218418">
    <property type="component" value="Chromosome"/>
</dbReference>
<evidence type="ECO:0000313" key="3">
    <source>
        <dbReference type="Proteomes" id="UP000218418"/>
    </source>
</evidence>
<proteinExistence type="predicted"/>
<protein>
    <submittedName>
        <fullName evidence="2">Uncharacterized protein</fullName>
    </submittedName>
</protein>